<name>A0A4U2YSA5_9ACTN</name>
<organism evidence="4 5">
    <name type="scientific">Nocardioides jishulii</name>
    <dbReference type="NCBI Taxonomy" id="2575440"/>
    <lineage>
        <taxon>Bacteria</taxon>
        <taxon>Bacillati</taxon>
        <taxon>Actinomycetota</taxon>
        <taxon>Actinomycetes</taxon>
        <taxon>Propionibacteriales</taxon>
        <taxon>Nocardioidaceae</taxon>
        <taxon>Nocardioides</taxon>
    </lineage>
</organism>
<dbReference type="OrthoDB" id="9797252at2"/>
<dbReference type="CDD" id="cd02440">
    <property type="entry name" value="AdoMet_MTases"/>
    <property type="match status" value="1"/>
</dbReference>
<evidence type="ECO:0000313" key="4">
    <source>
        <dbReference type="EMBL" id="TKI64318.1"/>
    </source>
</evidence>
<feature type="domain" description="Methyltransferase" evidence="3">
    <location>
        <begin position="43"/>
        <end position="130"/>
    </location>
</feature>
<dbReference type="Pfam" id="PF13649">
    <property type="entry name" value="Methyltransf_25"/>
    <property type="match status" value="1"/>
</dbReference>
<comment type="caution">
    <text evidence="4">The sequence shown here is derived from an EMBL/GenBank/DDBJ whole genome shotgun (WGS) entry which is preliminary data.</text>
</comment>
<sequence>MASERPPEEPRGARSVALAHVHGRPGYPRECVDWLVPGQAKTVLEVGAGIGKLTEQLVAAGHAVHAVDRDAAMLEVLHSRVPSVPFTQGTVEELELRHRSVDAVVCSTAFTSFDLDTTLPVIAKALKTGGHLSVVWHERDTRIPWVRRLGAFLEGPVGARDNEPRTATITERLLHSPLFSFVEEASWTVWQDIDRETVADLVLSRSWVAGLSAEARDRAVAEVRAFYADYGRGMDGMQLPYRVHALRTQVVHQPGLFDDGTDALRITSGTGPVAGVAGVAVAAGAANGSTADSSAEQGEQEAPTKFRFDADLFTSDGTDTDMLLIDFS</sequence>
<evidence type="ECO:0000313" key="5">
    <source>
        <dbReference type="Proteomes" id="UP000307808"/>
    </source>
</evidence>
<dbReference type="EMBL" id="SZPY01000001">
    <property type="protein sequence ID" value="TKI64318.1"/>
    <property type="molecule type" value="Genomic_DNA"/>
</dbReference>
<dbReference type="Proteomes" id="UP000307808">
    <property type="component" value="Unassembled WGS sequence"/>
</dbReference>
<dbReference type="GO" id="GO:0008168">
    <property type="term" value="F:methyltransferase activity"/>
    <property type="evidence" value="ECO:0007669"/>
    <property type="project" value="UniProtKB-KW"/>
</dbReference>
<reference evidence="4 5" key="1">
    <citation type="submission" date="2019-04" db="EMBL/GenBank/DDBJ databases">
        <authorList>
            <person name="Dong K."/>
        </authorList>
    </citation>
    <scope>NUCLEOTIDE SEQUENCE [LARGE SCALE GENOMIC DNA]</scope>
    <source>
        <strain evidence="5">dk3543</strain>
    </source>
</reference>
<dbReference type="RefSeq" id="WP_137064779.1">
    <property type="nucleotide sequence ID" value="NZ_CP040748.1"/>
</dbReference>
<dbReference type="InterPro" id="IPR041698">
    <property type="entry name" value="Methyltransf_25"/>
</dbReference>
<dbReference type="AlphaFoldDB" id="A0A4U2YSA5"/>
<evidence type="ECO:0000256" key="1">
    <source>
        <dbReference type="ARBA" id="ARBA00022603"/>
    </source>
</evidence>
<evidence type="ECO:0000259" key="3">
    <source>
        <dbReference type="Pfam" id="PF13649"/>
    </source>
</evidence>
<keyword evidence="2 4" id="KW-0808">Transferase</keyword>
<protein>
    <submittedName>
        <fullName evidence="4">Class I SAM-dependent methyltransferase</fullName>
    </submittedName>
</protein>
<evidence type="ECO:0000256" key="2">
    <source>
        <dbReference type="ARBA" id="ARBA00022679"/>
    </source>
</evidence>
<keyword evidence="5" id="KW-1185">Reference proteome</keyword>
<gene>
    <name evidence="4" type="ORF">FC770_04010</name>
</gene>
<dbReference type="PANTHER" id="PTHR44942:SF4">
    <property type="entry name" value="METHYLTRANSFERASE TYPE 11 DOMAIN-CONTAINING PROTEIN"/>
    <property type="match status" value="1"/>
</dbReference>
<dbReference type="GO" id="GO:0032259">
    <property type="term" value="P:methylation"/>
    <property type="evidence" value="ECO:0007669"/>
    <property type="project" value="UniProtKB-KW"/>
</dbReference>
<dbReference type="SUPFAM" id="SSF53335">
    <property type="entry name" value="S-adenosyl-L-methionine-dependent methyltransferases"/>
    <property type="match status" value="1"/>
</dbReference>
<dbReference type="InterPro" id="IPR051052">
    <property type="entry name" value="Diverse_substrate_MTase"/>
</dbReference>
<dbReference type="PANTHER" id="PTHR44942">
    <property type="entry name" value="METHYLTRANSF_11 DOMAIN-CONTAINING PROTEIN"/>
    <property type="match status" value="1"/>
</dbReference>
<keyword evidence="1 4" id="KW-0489">Methyltransferase</keyword>
<accession>A0A4U2YSA5</accession>
<proteinExistence type="predicted"/>
<dbReference type="InterPro" id="IPR029063">
    <property type="entry name" value="SAM-dependent_MTases_sf"/>
</dbReference>
<dbReference type="Gene3D" id="3.40.50.150">
    <property type="entry name" value="Vaccinia Virus protein VP39"/>
    <property type="match status" value="1"/>
</dbReference>